<dbReference type="AlphaFoldDB" id="A0A9P7ZUL8"/>
<evidence type="ECO:0000313" key="1">
    <source>
        <dbReference type="EMBL" id="KAG9258371.1"/>
    </source>
</evidence>
<dbReference type="RefSeq" id="XP_046122295.1">
    <property type="nucleotide sequence ID" value="XM_046258031.1"/>
</dbReference>
<name>A0A9P7ZUL8_9HYPO</name>
<comment type="caution">
    <text evidence="1">The sequence shown here is derived from an EMBL/GenBank/DDBJ whole genome shotgun (WGS) entry which is preliminary data.</text>
</comment>
<gene>
    <name evidence="1" type="ORF">F5Z01DRAFT_194720</name>
</gene>
<reference evidence="1" key="1">
    <citation type="journal article" date="2021" name="IMA Fungus">
        <title>Genomic characterization of three marine fungi, including Emericellopsis atlantica sp. nov. with signatures of a generalist lifestyle and marine biomass degradation.</title>
        <authorList>
            <person name="Hagestad O.C."/>
            <person name="Hou L."/>
            <person name="Andersen J.H."/>
            <person name="Hansen E.H."/>
            <person name="Altermark B."/>
            <person name="Li C."/>
            <person name="Kuhnert E."/>
            <person name="Cox R.J."/>
            <person name="Crous P.W."/>
            <person name="Spatafora J.W."/>
            <person name="Lail K."/>
            <person name="Amirebrahimi M."/>
            <person name="Lipzen A."/>
            <person name="Pangilinan J."/>
            <person name="Andreopoulos W."/>
            <person name="Hayes R.D."/>
            <person name="Ng V."/>
            <person name="Grigoriev I.V."/>
            <person name="Jackson S.A."/>
            <person name="Sutton T.D.S."/>
            <person name="Dobson A.D.W."/>
            <person name="Rama T."/>
        </authorList>
    </citation>
    <scope>NUCLEOTIDE SEQUENCE</scope>
    <source>
        <strain evidence="1">TS7</strain>
    </source>
</reference>
<dbReference type="GeneID" id="70288934"/>
<accession>A0A9P7ZUL8</accession>
<dbReference type="OrthoDB" id="4776573at2759"/>
<evidence type="ECO:0000313" key="2">
    <source>
        <dbReference type="Proteomes" id="UP000887229"/>
    </source>
</evidence>
<protein>
    <submittedName>
        <fullName evidence="1">Uncharacterized protein</fullName>
    </submittedName>
</protein>
<sequence length="416" mass="46221">MEPGSQKSKSNLANDYSPPWDRTLDIVVHKSTLRDIDQASSTASATASALSSEHRASSYAHLPEHVRRKICRYLVPKRDKPLTLSQRAFTKHAWHSNSFTPFAVILRSLESPLLTSKLLRDDILHVLFADNTVHVTLSPYTGPRISPLTQYFFSTHVHRMQNLILEVDLSKLGFGPEGADLRPGLGQLGRLLHTIGKANIERTTPLKNLTLLARRYHGVRPDRVELSEVSSFGSESTNATSFTSTSSLSLAPSAKEKQYYCPDVHLHIFDSLLYLKGNVENLRMCGFSDMYARMFIKAIFPQTEGRVVYRLRGASPWGRLSGQTSMIDDGKGGLVLDDHEMDPVMHADWQGTGMPPRPTVQAGGSFALPVRGIVYQAKSSADSSINKVERIRLVKKLANKLGGRPRVLSRKFATTS</sequence>
<proteinExistence type="predicted"/>
<organism evidence="1 2">
    <name type="scientific">Emericellopsis atlantica</name>
    <dbReference type="NCBI Taxonomy" id="2614577"/>
    <lineage>
        <taxon>Eukaryota</taxon>
        <taxon>Fungi</taxon>
        <taxon>Dikarya</taxon>
        <taxon>Ascomycota</taxon>
        <taxon>Pezizomycotina</taxon>
        <taxon>Sordariomycetes</taxon>
        <taxon>Hypocreomycetidae</taxon>
        <taxon>Hypocreales</taxon>
        <taxon>Bionectriaceae</taxon>
        <taxon>Emericellopsis</taxon>
    </lineage>
</organism>
<dbReference type="Proteomes" id="UP000887229">
    <property type="component" value="Unassembled WGS sequence"/>
</dbReference>
<keyword evidence="2" id="KW-1185">Reference proteome</keyword>
<dbReference type="EMBL" id="MU251243">
    <property type="protein sequence ID" value="KAG9258371.1"/>
    <property type="molecule type" value="Genomic_DNA"/>
</dbReference>